<keyword evidence="1" id="KW-1133">Transmembrane helix</keyword>
<dbReference type="EMBL" id="JAPNOA010000039">
    <property type="protein sequence ID" value="MCY0966231.1"/>
    <property type="molecule type" value="Genomic_DNA"/>
</dbReference>
<evidence type="ECO:0000313" key="3">
    <source>
        <dbReference type="Proteomes" id="UP001150830"/>
    </source>
</evidence>
<dbReference type="Proteomes" id="UP001150830">
    <property type="component" value="Unassembled WGS sequence"/>
</dbReference>
<feature type="transmembrane region" description="Helical" evidence="1">
    <location>
        <begin position="67"/>
        <end position="87"/>
    </location>
</feature>
<gene>
    <name evidence="2" type="ORF">OUO13_13635</name>
</gene>
<evidence type="ECO:0000256" key="1">
    <source>
        <dbReference type="SAM" id="Phobius"/>
    </source>
</evidence>
<keyword evidence="3" id="KW-1185">Reference proteome</keyword>
<reference evidence="2" key="1">
    <citation type="submission" date="2022-11" db="EMBL/GenBank/DDBJ databases">
        <title>Parathalassolutuus dongxingensis gen. nov., sp. nov., a novel member of family Oceanospirillaceae isolated from a coastal shrimp pond in Guangxi, China.</title>
        <authorList>
            <person name="Chen H."/>
        </authorList>
    </citation>
    <scope>NUCLEOTIDE SEQUENCE</scope>
    <source>
        <strain evidence="2">G-43</strain>
    </source>
</reference>
<feature type="transmembrane region" description="Helical" evidence="1">
    <location>
        <begin position="6"/>
        <end position="25"/>
    </location>
</feature>
<organism evidence="2 3">
    <name type="scientific">Parathalassolituus penaei</name>
    <dbReference type="NCBI Taxonomy" id="2997323"/>
    <lineage>
        <taxon>Bacteria</taxon>
        <taxon>Pseudomonadati</taxon>
        <taxon>Pseudomonadota</taxon>
        <taxon>Gammaproteobacteria</taxon>
        <taxon>Oceanospirillales</taxon>
        <taxon>Oceanospirillaceae</taxon>
        <taxon>Parathalassolituus</taxon>
    </lineage>
</organism>
<dbReference type="RefSeq" id="WP_283174442.1">
    <property type="nucleotide sequence ID" value="NZ_JAPNOA010000039.1"/>
</dbReference>
<keyword evidence="1" id="KW-0812">Transmembrane</keyword>
<evidence type="ECO:0000313" key="2">
    <source>
        <dbReference type="EMBL" id="MCY0966231.1"/>
    </source>
</evidence>
<proteinExistence type="predicted"/>
<protein>
    <submittedName>
        <fullName evidence="2">Uncharacterized protein</fullName>
    </submittedName>
</protein>
<accession>A0A9X3ISV4</accession>
<dbReference type="AlphaFoldDB" id="A0A9X3ISV4"/>
<keyword evidence="1" id="KW-0472">Membrane</keyword>
<feature type="transmembrane region" description="Helical" evidence="1">
    <location>
        <begin position="37"/>
        <end position="55"/>
    </location>
</feature>
<comment type="caution">
    <text evidence="2">The sequence shown here is derived from an EMBL/GenBank/DDBJ whole genome shotgun (WGS) entry which is preliminary data.</text>
</comment>
<name>A0A9X3ISV4_9GAMM</name>
<sequence length="94" mass="10542">MMMWLDVVVIGLFLMSSLLLLRWLVQGSGEALQRVRLIAEYFAVTLSLAVLGYGLERVAFLPELMHQLTLLMVIIALMAGLTVPSLARWRLARA</sequence>